<reference evidence="7 8" key="1">
    <citation type="submission" date="2013-08" db="EMBL/GenBank/DDBJ databases">
        <authorList>
            <person name="Durkin A.S."/>
            <person name="Haft D.R."/>
            <person name="McCorrison J."/>
            <person name="Torralba M."/>
            <person name="Gillis M."/>
            <person name="Haft D.H."/>
            <person name="Methe B."/>
            <person name="Sutton G."/>
            <person name="Nelson K.E."/>
        </authorList>
    </citation>
    <scope>NUCLEOTIDE SEQUENCE [LARGE SCALE GENOMIC DNA]</scope>
    <source>
        <strain evidence="6 8">ATCC 35536</strain>
        <strain evidence="5 7">VPI DR56BR1116</strain>
    </source>
</reference>
<evidence type="ECO:0000256" key="2">
    <source>
        <dbReference type="ARBA" id="ARBA00022679"/>
    </source>
</evidence>
<gene>
    <name evidence="6" type="ORF">HMPREF0860_0101</name>
    <name evidence="5" type="ORF">HMPREF1325_2348</name>
</gene>
<keyword evidence="2" id="KW-0808">Transferase</keyword>
<feature type="domain" description="Carbohydrate kinase PfkB" evidence="4">
    <location>
        <begin position="23"/>
        <end position="333"/>
    </location>
</feature>
<organism evidence="5 7">
    <name type="scientific">Treponema socranskii subsp. socranskii VPI DR56BR1116 = ATCC 35536</name>
    <dbReference type="NCBI Taxonomy" id="1125725"/>
    <lineage>
        <taxon>Bacteria</taxon>
        <taxon>Pseudomonadati</taxon>
        <taxon>Spirochaetota</taxon>
        <taxon>Spirochaetia</taxon>
        <taxon>Spirochaetales</taxon>
        <taxon>Treponemataceae</taxon>
        <taxon>Treponema</taxon>
    </lineage>
</organism>
<dbReference type="PATRIC" id="fig|1125725.3.peg.413"/>
<dbReference type="STRING" id="1125725.HMPREF1325_2348"/>
<dbReference type="Proteomes" id="UP000016646">
    <property type="component" value="Unassembled WGS sequence"/>
</dbReference>
<evidence type="ECO:0000313" key="5">
    <source>
        <dbReference type="EMBL" id="ERF61537.1"/>
    </source>
</evidence>
<evidence type="ECO:0000256" key="3">
    <source>
        <dbReference type="ARBA" id="ARBA00022777"/>
    </source>
</evidence>
<dbReference type="InterPro" id="IPR052700">
    <property type="entry name" value="Carb_kinase_PfkB-like"/>
</dbReference>
<keyword evidence="8" id="KW-1185">Reference proteome</keyword>
<sequence length="362" mass="39614">MNEFYFSVSQIPATPVSILEDFMAQVITFGEIMLRLAPEGYKRFVQADKFDVVYGGAEANVAVSLANFGIPVSFVTKLPAHEMGDAALNELRKFGVDTKSIARGGKRLGIYYAEKGASQRGSLVIYDRAGSSFQTASSEDFDWEAIFADVTWFHFTGITPALGDNVAAICLEACKKAKAKNITVSCDLNFRKKLWSSEKAGKVMAELMEYIDVCIANEEDAEKVFGIAAKNTDITGGKLDKKGYEDVAKQLADRFHLRQVAITLRTSLGASDNKWAAILYDGKNYYYSKEYLIRIVDRIGGGDSFCAGLIYGNLMGSDPQKTVDFAVAASCLKQTIEGDFNHISAEEAEKLMGGDASGRVNR</sequence>
<dbReference type="InterPro" id="IPR011611">
    <property type="entry name" value="PfkB_dom"/>
</dbReference>
<dbReference type="Gene3D" id="3.40.1190.20">
    <property type="match status" value="1"/>
</dbReference>
<dbReference type="PRINTS" id="PR00990">
    <property type="entry name" value="RIBOKINASE"/>
</dbReference>
<evidence type="ECO:0000313" key="7">
    <source>
        <dbReference type="Proteomes" id="UP000016412"/>
    </source>
</evidence>
<dbReference type="EMBL" id="AVQI01000050">
    <property type="protein sequence ID" value="ERK02601.1"/>
    <property type="molecule type" value="Genomic_DNA"/>
</dbReference>
<comment type="caution">
    <text evidence="5">The sequence shown here is derived from an EMBL/GenBank/DDBJ whole genome shotgun (WGS) entry which is preliminary data.</text>
</comment>
<evidence type="ECO:0000259" key="4">
    <source>
        <dbReference type="Pfam" id="PF00294"/>
    </source>
</evidence>
<dbReference type="AlphaFoldDB" id="U1FBI8"/>
<protein>
    <submittedName>
        <fullName evidence="5">Carbohydrate kinase, PfkB family</fullName>
    </submittedName>
</protein>
<dbReference type="Proteomes" id="UP000016412">
    <property type="component" value="Unassembled WGS sequence"/>
</dbReference>
<evidence type="ECO:0000313" key="8">
    <source>
        <dbReference type="Proteomes" id="UP000016646"/>
    </source>
</evidence>
<dbReference type="PANTHER" id="PTHR43320:SF2">
    <property type="entry name" value="2-DEHYDRO-3-DEOXYGLUCONOKINASE_2-DEHYDRO-3-DEOXYGALACTONOKINASE"/>
    <property type="match status" value="1"/>
</dbReference>
<evidence type="ECO:0000313" key="6">
    <source>
        <dbReference type="EMBL" id="ERK02601.1"/>
    </source>
</evidence>
<dbReference type="Pfam" id="PF00294">
    <property type="entry name" value="PfkB"/>
    <property type="match status" value="1"/>
</dbReference>
<dbReference type="GO" id="GO:0016301">
    <property type="term" value="F:kinase activity"/>
    <property type="evidence" value="ECO:0007669"/>
    <property type="project" value="UniProtKB-KW"/>
</dbReference>
<comment type="similarity">
    <text evidence="1">Belongs to the carbohydrate kinase PfkB family.</text>
</comment>
<evidence type="ECO:0000256" key="1">
    <source>
        <dbReference type="ARBA" id="ARBA00010688"/>
    </source>
</evidence>
<keyword evidence="3 5" id="KW-0418">Kinase</keyword>
<dbReference type="eggNOG" id="COG0524">
    <property type="taxonomic scope" value="Bacteria"/>
</dbReference>
<dbReference type="SUPFAM" id="SSF53613">
    <property type="entry name" value="Ribokinase-like"/>
    <property type="match status" value="1"/>
</dbReference>
<dbReference type="InterPro" id="IPR002139">
    <property type="entry name" value="Ribo/fructo_kinase"/>
</dbReference>
<dbReference type="CDD" id="cd01166">
    <property type="entry name" value="KdgK"/>
    <property type="match status" value="1"/>
</dbReference>
<dbReference type="EMBL" id="AUZJ01000009">
    <property type="protein sequence ID" value="ERF61537.1"/>
    <property type="molecule type" value="Genomic_DNA"/>
</dbReference>
<name>U1FBI8_TRESO</name>
<dbReference type="InterPro" id="IPR029056">
    <property type="entry name" value="Ribokinase-like"/>
</dbReference>
<proteinExistence type="inferred from homology"/>
<dbReference type="PANTHER" id="PTHR43320">
    <property type="entry name" value="SUGAR KINASE"/>
    <property type="match status" value="1"/>
</dbReference>
<accession>U1FBI8</accession>